<feature type="compositionally biased region" description="Polar residues" evidence="5">
    <location>
        <begin position="1024"/>
        <end position="1033"/>
    </location>
</feature>
<reference evidence="7 8" key="1">
    <citation type="submission" date="2024-01" db="EMBL/GenBank/DDBJ databases">
        <title>The genomes of 5 underutilized Papilionoideae crops provide insights into root nodulation and disease resistanc.</title>
        <authorList>
            <person name="Jiang F."/>
        </authorList>
    </citation>
    <scope>NUCLEOTIDE SEQUENCE [LARGE SCALE GENOMIC DNA]</scope>
    <source>
        <strain evidence="7">LVBAO_FW01</strain>
        <tissue evidence="7">Leaves</tissue>
    </source>
</reference>
<feature type="region of interest" description="Disordered" evidence="5">
    <location>
        <begin position="98"/>
        <end position="171"/>
    </location>
</feature>
<keyword evidence="2" id="KW-0479">Metal-binding</keyword>
<evidence type="ECO:0000313" key="8">
    <source>
        <dbReference type="Proteomes" id="UP001367508"/>
    </source>
</evidence>
<dbReference type="InterPro" id="IPR023170">
    <property type="entry name" value="HhH_base_excis_C"/>
</dbReference>
<organism evidence="7 8">
    <name type="scientific">Canavalia gladiata</name>
    <name type="common">Sword bean</name>
    <name type="synonym">Dolichos gladiatus</name>
    <dbReference type="NCBI Taxonomy" id="3824"/>
    <lineage>
        <taxon>Eukaryota</taxon>
        <taxon>Viridiplantae</taxon>
        <taxon>Streptophyta</taxon>
        <taxon>Embryophyta</taxon>
        <taxon>Tracheophyta</taxon>
        <taxon>Spermatophyta</taxon>
        <taxon>Magnoliopsida</taxon>
        <taxon>eudicotyledons</taxon>
        <taxon>Gunneridae</taxon>
        <taxon>Pentapetalae</taxon>
        <taxon>rosids</taxon>
        <taxon>fabids</taxon>
        <taxon>Fabales</taxon>
        <taxon>Fabaceae</taxon>
        <taxon>Papilionoideae</taxon>
        <taxon>50 kb inversion clade</taxon>
        <taxon>NPAAA clade</taxon>
        <taxon>indigoferoid/millettioid clade</taxon>
        <taxon>Phaseoleae</taxon>
        <taxon>Canavalia</taxon>
    </lineage>
</organism>
<feature type="region of interest" description="Disordered" evidence="5">
    <location>
        <begin position="1"/>
        <end position="56"/>
    </location>
</feature>
<feature type="compositionally biased region" description="Polar residues" evidence="5">
    <location>
        <begin position="488"/>
        <end position="501"/>
    </location>
</feature>
<evidence type="ECO:0000256" key="2">
    <source>
        <dbReference type="ARBA" id="ARBA00022723"/>
    </source>
</evidence>
<dbReference type="InterPro" id="IPR044811">
    <property type="entry name" value="DME/ROS1"/>
</dbReference>
<dbReference type="InterPro" id="IPR011257">
    <property type="entry name" value="DNA_glycosylase"/>
</dbReference>
<dbReference type="PANTHER" id="PTHR46213">
    <property type="entry name" value="TRANSCRIPTIONAL ACTIVATOR DEMETER"/>
    <property type="match status" value="1"/>
</dbReference>
<sequence length="1195" mass="134098">MSLENTYHPQRRREHNNQSNAMEIGVHGCDSWVPDTPTKPGSLGQQHTMGVSGYGSPDKLVYDELKCKDQVLEGDSCAAPVESNSSNAFLFHDETTRKSLPSDDVELVPPSSSKKRKNNHKEVNDQLPKGTKRKIYRPKVFSQLSRRQKKPQAKSTNTPKPSTPKQKRNYVKKGCRRQLFDEDSVSLPFLKKVKVLKVEQGGFDNSTVNNELGIGYNSLQSYGNVTSLASLCLVESKLIGANFPLSCKKKRIGRQRFPLEKLLTPFKKGKRSKSFVRKARHCVAFDVEDNGIVSKKMMSIVKKIRSSKKKLGRKTKELVVYKESGQLVPYKKSSLVVDVMLEEETLRVWNLLKDEKGHEENDEMKRKYWEDIRTIFRDKVESFICHMHVIQGDRRFSPWKGSVLDSVVGAFLTQNVSDHLSSSAFMTLAAKFPIKTTSCEKSKEDLATHDREESMENNTVIPGHKFDKETEDFKVEAMESEKAREYSNIDNKGIENNSSLTAEKPDPPDMQSGKKKTSPKKKNISEEEKEKQRQYWDTLRKIHTKSPRDSDHVDSVDWEGVRCARASEVARAIASRGQHNIIASRIQVDVNVGRIVIRLGWVPLQPLPEQIQIHNLEMFPDSNKIQQYLWPRLCTLDQRTLYELHYQLITFGKVFCTKRNPNCKACPMRNECKHYASAVASARPALPAVVQKTADQKIAAMLQLGDSYGNSTLVSNFASIGISEVNNTVFAEASKACEPIIEMPASPERESTEFDNFEVNNENEEFYQDYIDNDIEDIPTIKLNSQEMYDYFPEEIDDGNKSKALVALHGDAANIPITKMKNVSRLKTERLVYVLPDGHPLLLEHTPREYDDPSPYLLVVWTAGELESSLETKTNLQEEANSLTVPGTLLIPCRTGMKGRFPLNGTYFQVNEVFADYASMIHPINVPRKWLWKLEKRIVYFGTGTSAIMRGLSTEQIHNIFWKGKKTIVVFILVTELANQKKGTPSSSPSPPQHVPSSSDTVSPPTPQHVPSSSDTVSPPTPQHVPSSSSDTVSPAPPQHVSSSSDMVCLKPTGADQMSLPALIQDKEDAKRSDPVQPFCGPLPKGKITFSRPLYRPLGLRPVHGGVPKGNPNVVIRPHPIRPTEPVKIPSSLAANIPHPIVSPLPLQPPQSVTLETMQSAIQSVTLETMQSAIHTIREGFMNFIPTSTIPPKKG</sequence>
<dbReference type="GO" id="GO:0141166">
    <property type="term" value="P:chromosomal 5-methylcytosine DNA demethylation pathway"/>
    <property type="evidence" value="ECO:0007669"/>
    <property type="project" value="InterPro"/>
</dbReference>
<dbReference type="InterPro" id="IPR028925">
    <property type="entry name" value="RRM_DME"/>
</dbReference>
<evidence type="ECO:0000256" key="1">
    <source>
        <dbReference type="ARBA" id="ARBA00001966"/>
    </source>
</evidence>
<evidence type="ECO:0000259" key="6">
    <source>
        <dbReference type="Pfam" id="PF15628"/>
    </source>
</evidence>
<comment type="caution">
    <text evidence="7">The sequence shown here is derived from an EMBL/GenBank/DDBJ whole genome shotgun (WGS) entry which is preliminary data.</text>
</comment>
<dbReference type="GO" id="GO:0051539">
    <property type="term" value="F:4 iron, 4 sulfur cluster binding"/>
    <property type="evidence" value="ECO:0007669"/>
    <property type="project" value="InterPro"/>
</dbReference>
<feature type="compositionally biased region" description="Basic residues" evidence="5">
    <location>
        <begin position="513"/>
        <end position="522"/>
    </location>
</feature>
<feature type="domain" description="Demeter RRM-fold" evidence="6">
    <location>
        <begin position="887"/>
        <end position="966"/>
    </location>
</feature>
<feature type="compositionally biased region" description="Basic and acidic residues" evidence="5">
    <location>
        <begin position="464"/>
        <end position="487"/>
    </location>
</feature>
<feature type="compositionally biased region" description="Basic and acidic residues" evidence="5">
    <location>
        <begin position="523"/>
        <end position="534"/>
    </location>
</feature>
<evidence type="ECO:0000256" key="4">
    <source>
        <dbReference type="ARBA" id="ARBA00023014"/>
    </source>
</evidence>
<evidence type="ECO:0000313" key="7">
    <source>
        <dbReference type="EMBL" id="KAK7324885.1"/>
    </source>
</evidence>
<evidence type="ECO:0000256" key="3">
    <source>
        <dbReference type="ARBA" id="ARBA00023004"/>
    </source>
</evidence>
<keyword evidence="8" id="KW-1185">Reference proteome</keyword>
<dbReference type="GO" id="GO:0019104">
    <property type="term" value="F:DNA N-glycosylase activity"/>
    <property type="evidence" value="ECO:0007669"/>
    <property type="project" value="InterPro"/>
</dbReference>
<protein>
    <recommendedName>
        <fullName evidence="6">Demeter RRM-fold domain-containing protein</fullName>
    </recommendedName>
</protein>
<feature type="compositionally biased region" description="Basic and acidic residues" evidence="5">
    <location>
        <begin position="443"/>
        <end position="454"/>
    </location>
</feature>
<dbReference type="PANTHER" id="PTHR46213:SF26">
    <property type="entry name" value="HHH-GPD BASE EXCISION DNA REPAIR FAMILY PROTEIN"/>
    <property type="match status" value="1"/>
</dbReference>
<dbReference type="EMBL" id="JAYMYQ010000006">
    <property type="protein sequence ID" value="KAK7324885.1"/>
    <property type="molecule type" value="Genomic_DNA"/>
</dbReference>
<dbReference type="SMART" id="SM00525">
    <property type="entry name" value="FES"/>
    <property type="match status" value="1"/>
</dbReference>
<evidence type="ECO:0000256" key="5">
    <source>
        <dbReference type="SAM" id="MobiDB-lite"/>
    </source>
</evidence>
<dbReference type="AlphaFoldDB" id="A0AAN9KVW8"/>
<dbReference type="GO" id="GO:0046872">
    <property type="term" value="F:metal ion binding"/>
    <property type="evidence" value="ECO:0007669"/>
    <property type="project" value="UniProtKB-KW"/>
</dbReference>
<dbReference type="GO" id="GO:0035514">
    <property type="term" value="F:DNA demethylase activity"/>
    <property type="evidence" value="ECO:0007669"/>
    <property type="project" value="InterPro"/>
</dbReference>
<accession>A0AAN9KVW8</accession>
<dbReference type="SUPFAM" id="SSF48150">
    <property type="entry name" value="DNA-glycosylase"/>
    <property type="match status" value="1"/>
</dbReference>
<gene>
    <name evidence="7" type="ORF">VNO77_28791</name>
</gene>
<proteinExistence type="predicted"/>
<feature type="region of interest" description="Disordered" evidence="5">
    <location>
        <begin position="980"/>
        <end position="1052"/>
    </location>
</feature>
<name>A0AAN9KVW8_CANGL</name>
<dbReference type="InterPro" id="IPR003651">
    <property type="entry name" value="Endonuclease3_FeS-loop_motif"/>
</dbReference>
<dbReference type="Gene3D" id="1.10.1670.10">
    <property type="entry name" value="Helix-hairpin-Helix base-excision DNA repair enzymes (C-terminal)"/>
    <property type="match status" value="1"/>
</dbReference>
<dbReference type="Proteomes" id="UP001367508">
    <property type="component" value="Unassembled WGS sequence"/>
</dbReference>
<feature type="region of interest" description="Disordered" evidence="5">
    <location>
        <begin position="443"/>
        <end position="534"/>
    </location>
</feature>
<keyword evidence="4" id="KW-0411">Iron-sulfur</keyword>
<feature type="compositionally biased region" description="Polar residues" evidence="5">
    <location>
        <begin position="153"/>
        <end position="164"/>
    </location>
</feature>
<dbReference type="GO" id="GO:0006281">
    <property type="term" value="P:DNA repair"/>
    <property type="evidence" value="ECO:0007669"/>
    <property type="project" value="InterPro"/>
</dbReference>
<keyword evidence="3" id="KW-0408">Iron</keyword>
<dbReference type="Pfam" id="PF15628">
    <property type="entry name" value="RRM_DME"/>
    <property type="match status" value="1"/>
</dbReference>
<comment type="cofactor">
    <cofactor evidence="1">
        <name>[4Fe-4S] cluster</name>
        <dbReference type="ChEBI" id="CHEBI:49883"/>
    </cofactor>
</comment>